<evidence type="ECO:0000313" key="3">
    <source>
        <dbReference type="Proteomes" id="UP000481872"/>
    </source>
</evidence>
<proteinExistence type="predicted"/>
<keyword evidence="2" id="KW-0808">Transferase</keyword>
<dbReference type="SUPFAM" id="SSF55729">
    <property type="entry name" value="Acyl-CoA N-acyltransferases (Nat)"/>
    <property type="match status" value="1"/>
</dbReference>
<dbReference type="InterPro" id="IPR042573">
    <property type="entry name" value="GNAT_acetyltra_N"/>
</dbReference>
<keyword evidence="3" id="KW-1185">Reference proteome</keyword>
<dbReference type="InterPro" id="IPR000182">
    <property type="entry name" value="GNAT_dom"/>
</dbReference>
<dbReference type="InterPro" id="IPR016181">
    <property type="entry name" value="Acyl_CoA_acyltransferase"/>
</dbReference>
<dbReference type="Gene3D" id="3.40.630.30">
    <property type="match status" value="1"/>
</dbReference>
<dbReference type="Pfam" id="PF12746">
    <property type="entry name" value="GNAT_acetyltran"/>
    <property type="match status" value="1"/>
</dbReference>
<dbReference type="InterPro" id="IPR027365">
    <property type="entry name" value="GNAT_acetyltra_YdfB-like"/>
</dbReference>
<dbReference type="PROSITE" id="PS51186">
    <property type="entry name" value="GNAT"/>
    <property type="match status" value="1"/>
</dbReference>
<accession>A0A6M0H471</accession>
<dbReference type="RefSeq" id="WP_199869834.1">
    <property type="nucleotide sequence ID" value="NZ_JAAGPU010000013.1"/>
</dbReference>
<dbReference type="EMBL" id="JAAGPU010000013">
    <property type="protein sequence ID" value="NEU04873.1"/>
    <property type="molecule type" value="Genomic_DNA"/>
</dbReference>
<protein>
    <submittedName>
        <fullName evidence="2">GNAT family N-acetyltransferase</fullName>
    </submittedName>
</protein>
<name>A0A6M0H471_9CLOT</name>
<reference evidence="2 3" key="1">
    <citation type="submission" date="2020-02" db="EMBL/GenBank/DDBJ databases">
        <title>Genome assembly of a novel Clostridium senegalense strain.</title>
        <authorList>
            <person name="Gupta T.B."/>
            <person name="Jauregui R."/>
            <person name="Maclean P."/>
            <person name="Nawarathana A."/>
            <person name="Brightwell G."/>
        </authorList>
    </citation>
    <scope>NUCLEOTIDE SEQUENCE [LARGE SCALE GENOMIC DNA]</scope>
    <source>
        <strain evidence="2 3">AGRFS4</strain>
    </source>
</reference>
<dbReference type="InterPro" id="IPR011990">
    <property type="entry name" value="TPR-like_helical_dom_sf"/>
</dbReference>
<dbReference type="PANTHER" id="PTHR31143">
    <property type="match status" value="1"/>
</dbReference>
<dbReference type="SUPFAM" id="SSF48452">
    <property type="entry name" value="TPR-like"/>
    <property type="match status" value="1"/>
</dbReference>
<organism evidence="2 3">
    <name type="scientific">Clostridium senegalense</name>
    <dbReference type="NCBI Taxonomy" id="1465809"/>
    <lineage>
        <taxon>Bacteria</taxon>
        <taxon>Bacillati</taxon>
        <taxon>Bacillota</taxon>
        <taxon>Clostridia</taxon>
        <taxon>Eubacteriales</taxon>
        <taxon>Clostridiaceae</taxon>
        <taxon>Clostridium</taxon>
    </lineage>
</organism>
<evidence type="ECO:0000313" key="2">
    <source>
        <dbReference type="EMBL" id="NEU04873.1"/>
    </source>
</evidence>
<comment type="caution">
    <text evidence="2">The sequence shown here is derived from an EMBL/GenBank/DDBJ whole genome shotgun (WGS) entry which is preliminary data.</text>
</comment>
<sequence>MVVELNRSNFNKVTDLFKGLEYNLSIFSVINKINPGRIFVNDANNPTAALLISPEGIYFTGDAKDNAFNCELNNVLKDDIFKKALEKSDVDYIVFYSSKEWENSFKDIFNSLYPIEDDRRYLELEIGKFDIVEVSENVKKIDRKMLLDSNLKEVDDVRESIIENWSSIDNFLENGFGYVYIIDDGIVSRCITDCVVEDRCELGVETEKDYRKKGYCTQVVIAALNYCKGNNIKNIGWHCWDNNIPSYKLAEKVGFEQKKNIKVYFGWYNLYANYLINGNYYLKRKVNYKLSAEFHTRAFENNYGFVWQFYNAACAYWKINNKEEAKKYYKIALKNGWKGIESLKSSPLCEYLYDLDDSVMIESELKI</sequence>
<dbReference type="AlphaFoldDB" id="A0A6M0H471"/>
<gene>
    <name evidence="2" type="ORF">G3M99_08410</name>
</gene>
<feature type="domain" description="N-acetyltransferase" evidence="1">
    <location>
        <begin position="129"/>
        <end position="277"/>
    </location>
</feature>
<dbReference type="Gene3D" id="3.40.630.110">
    <property type="entry name" value="GNAT acetyltransferase-like"/>
    <property type="match status" value="1"/>
</dbReference>
<evidence type="ECO:0000259" key="1">
    <source>
        <dbReference type="PROSITE" id="PS51186"/>
    </source>
</evidence>
<dbReference type="PANTHER" id="PTHR31143:SF2">
    <property type="entry name" value="FR47-LIKE DOMAIN-CONTAINING PROTEIN-RELATED"/>
    <property type="match status" value="1"/>
</dbReference>
<dbReference type="Proteomes" id="UP000481872">
    <property type="component" value="Unassembled WGS sequence"/>
</dbReference>
<dbReference type="GO" id="GO:0016747">
    <property type="term" value="F:acyltransferase activity, transferring groups other than amino-acyl groups"/>
    <property type="evidence" value="ECO:0007669"/>
    <property type="project" value="InterPro"/>
</dbReference>